<feature type="domain" description="RNase III" evidence="10">
    <location>
        <begin position="47"/>
        <end position="202"/>
    </location>
</feature>
<dbReference type="GO" id="GO:0005739">
    <property type="term" value="C:mitochondrion"/>
    <property type="evidence" value="ECO:0007669"/>
    <property type="project" value="TreeGrafter"/>
</dbReference>
<evidence type="ECO:0000259" key="9">
    <source>
        <dbReference type="PROSITE" id="PS50137"/>
    </source>
</evidence>
<organism evidence="11 12">
    <name type="scientific">Saccharomycopsis crataegensis</name>
    <dbReference type="NCBI Taxonomy" id="43959"/>
    <lineage>
        <taxon>Eukaryota</taxon>
        <taxon>Fungi</taxon>
        <taxon>Dikarya</taxon>
        <taxon>Ascomycota</taxon>
        <taxon>Saccharomycotina</taxon>
        <taxon>Saccharomycetes</taxon>
        <taxon>Saccharomycopsidaceae</taxon>
        <taxon>Saccharomycopsis</taxon>
    </lineage>
</organism>
<keyword evidence="5" id="KW-0687">Ribonucleoprotein</keyword>
<dbReference type="GO" id="GO:0004525">
    <property type="term" value="F:ribonuclease III activity"/>
    <property type="evidence" value="ECO:0007669"/>
    <property type="project" value="InterPro"/>
</dbReference>
<dbReference type="Proteomes" id="UP001360560">
    <property type="component" value="Unassembled WGS sequence"/>
</dbReference>
<gene>
    <name evidence="11" type="ORF">DASC09_051150</name>
</gene>
<comment type="subcellular location">
    <subcellularLocation>
        <location evidence="1">Mitochondrion</location>
    </subcellularLocation>
</comment>
<evidence type="ECO:0000256" key="1">
    <source>
        <dbReference type="ARBA" id="ARBA00004173"/>
    </source>
</evidence>
<evidence type="ECO:0000256" key="5">
    <source>
        <dbReference type="ARBA" id="ARBA00023274"/>
    </source>
</evidence>
<dbReference type="InterPro" id="IPR014720">
    <property type="entry name" value="dsRBD_dom"/>
</dbReference>
<dbReference type="EMBL" id="BTFZ01000012">
    <property type="protein sequence ID" value="GMM37790.1"/>
    <property type="molecule type" value="Genomic_DNA"/>
</dbReference>
<protein>
    <recommendedName>
        <fullName evidence="7">Large ribosomal subunit protein mL44</fullName>
    </recommendedName>
</protein>
<evidence type="ECO:0000256" key="6">
    <source>
        <dbReference type="ARBA" id="ARBA00024034"/>
    </source>
</evidence>
<dbReference type="InterPro" id="IPR044444">
    <property type="entry name" value="Ribosomal_mL44_DSRM_metazoa"/>
</dbReference>
<dbReference type="Gene3D" id="3.30.160.20">
    <property type="match status" value="1"/>
</dbReference>
<comment type="caution">
    <text evidence="11">The sequence shown here is derived from an EMBL/GenBank/DDBJ whole genome shotgun (WGS) entry which is preliminary data.</text>
</comment>
<feature type="domain" description="DRBM" evidence="9">
    <location>
        <begin position="231"/>
        <end position="301"/>
    </location>
</feature>
<dbReference type="GO" id="GO:0005840">
    <property type="term" value="C:ribosome"/>
    <property type="evidence" value="ECO:0007669"/>
    <property type="project" value="UniProtKB-KW"/>
</dbReference>
<dbReference type="Gene3D" id="1.10.1520.10">
    <property type="entry name" value="Ribonuclease III domain"/>
    <property type="match status" value="1"/>
</dbReference>
<dbReference type="SUPFAM" id="SSF54768">
    <property type="entry name" value="dsRNA-binding domain-like"/>
    <property type="match status" value="1"/>
</dbReference>
<evidence type="ECO:0000256" key="2">
    <source>
        <dbReference type="ARBA" id="ARBA00022884"/>
    </source>
</evidence>
<dbReference type="GO" id="GO:0006396">
    <property type="term" value="P:RNA processing"/>
    <property type="evidence" value="ECO:0007669"/>
    <property type="project" value="InterPro"/>
</dbReference>
<dbReference type="InterPro" id="IPR036389">
    <property type="entry name" value="RNase_III_sf"/>
</dbReference>
<dbReference type="GO" id="GO:0003725">
    <property type="term" value="F:double-stranded RNA binding"/>
    <property type="evidence" value="ECO:0007669"/>
    <property type="project" value="InterPro"/>
</dbReference>
<keyword evidence="4" id="KW-0496">Mitochondrion</keyword>
<evidence type="ECO:0000256" key="3">
    <source>
        <dbReference type="ARBA" id="ARBA00022980"/>
    </source>
</evidence>
<dbReference type="GO" id="GO:0003735">
    <property type="term" value="F:structural constituent of ribosome"/>
    <property type="evidence" value="ECO:0007669"/>
    <property type="project" value="TreeGrafter"/>
</dbReference>
<name>A0AAV5QUB6_9ASCO</name>
<dbReference type="AlphaFoldDB" id="A0AAV5QUB6"/>
<dbReference type="CDD" id="cd19873">
    <property type="entry name" value="DSRM_MRPL3_like"/>
    <property type="match status" value="1"/>
</dbReference>
<evidence type="ECO:0000313" key="12">
    <source>
        <dbReference type="Proteomes" id="UP001360560"/>
    </source>
</evidence>
<dbReference type="PANTHER" id="PTHR11207">
    <property type="entry name" value="RIBONUCLEASE III"/>
    <property type="match status" value="1"/>
</dbReference>
<keyword evidence="12" id="KW-1185">Reference proteome</keyword>
<evidence type="ECO:0000259" key="10">
    <source>
        <dbReference type="PROSITE" id="PS50142"/>
    </source>
</evidence>
<dbReference type="SMART" id="SM00358">
    <property type="entry name" value="DSRM"/>
    <property type="match status" value="1"/>
</dbReference>
<sequence length="330" mass="36929">MISKIIEKKLVSLQLVRGLSSSTARSARNNAFNTVITEEVATKSPQLVTLHNRLRLPGSFKLSTLGRCLTCIQKDNKYPNNVGLSIFGKNLLSYHATELLLMKYPRLPLNVLNNAINGIIGDETLYSIGKEWGIQTDSSTAVEKFLNEEPEEITIGRLRFDNQNKSIESNLTVIDKKNTLTQEVAMASAVKSIVGAYYASSKSLQDTKKFIYNYILTTRHLKIQDMFEFEQPTRELAALCKRQGLEQPVTRLLSESGRASKRPVFLVAVFSGNEKLGESFGASLREAKIRASVNALMNWYLYSSLDVKLPSDADYSRETLKEVDHGIVIV</sequence>
<dbReference type="InterPro" id="IPR044443">
    <property type="entry name" value="Ribosomal_mL44_DSRM_fung"/>
</dbReference>
<evidence type="ECO:0000313" key="11">
    <source>
        <dbReference type="EMBL" id="GMM37790.1"/>
    </source>
</evidence>
<dbReference type="PROSITE" id="PS50142">
    <property type="entry name" value="RNASE_3_2"/>
    <property type="match status" value="1"/>
</dbReference>
<keyword evidence="3 11" id="KW-0689">Ribosomal protein</keyword>
<dbReference type="PANTHER" id="PTHR11207:SF32">
    <property type="entry name" value="LARGE RIBOSOMAL SUBUNIT PROTEIN ML44"/>
    <property type="match status" value="1"/>
</dbReference>
<proteinExistence type="inferred from homology"/>
<evidence type="ECO:0000256" key="7">
    <source>
        <dbReference type="ARBA" id="ARBA00035187"/>
    </source>
</evidence>
<dbReference type="InterPro" id="IPR000999">
    <property type="entry name" value="RNase_III_dom"/>
</dbReference>
<evidence type="ECO:0000256" key="8">
    <source>
        <dbReference type="PROSITE-ProRule" id="PRU00266"/>
    </source>
</evidence>
<dbReference type="GeneID" id="90075765"/>
<accession>A0AAV5QUB6</accession>
<dbReference type="Pfam" id="PF22892">
    <property type="entry name" value="DSRM_MRPL44"/>
    <property type="match status" value="1"/>
</dbReference>
<evidence type="ECO:0000256" key="4">
    <source>
        <dbReference type="ARBA" id="ARBA00023128"/>
    </source>
</evidence>
<comment type="similarity">
    <text evidence="6">Belongs to the ribonuclease III family. Mitochondrion-specific ribosomal protein mL44 subfamily.</text>
</comment>
<dbReference type="SUPFAM" id="SSF69065">
    <property type="entry name" value="RNase III domain-like"/>
    <property type="match status" value="1"/>
</dbReference>
<dbReference type="SMART" id="SM00535">
    <property type="entry name" value="RIBOc"/>
    <property type="match status" value="1"/>
</dbReference>
<dbReference type="PROSITE" id="PS50137">
    <property type="entry name" value="DS_RBD"/>
    <property type="match status" value="1"/>
</dbReference>
<keyword evidence="2 8" id="KW-0694">RNA-binding</keyword>
<reference evidence="11 12" key="1">
    <citation type="journal article" date="2023" name="Elife">
        <title>Identification of key yeast species and microbe-microbe interactions impacting larval growth of Drosophila in the wild.</title>
        <authorList>
            <person name="Mure A."/>
            <person name="Sugiura Y."/>
            <person name="Maeda R."/>
            <person name="Honda K."/>
            <person name="Sakurai N."/>
            <person name="Takahashi Y."/>
            <person name="Watada M."/>
            <person name="Katoh T."/>
            <person name="Gotoh A."/>
            <person name="Gotoh Y."/>
            <person name="Taniguchi I."/>
            <person name="Nakamura K."/>
            <person name="Hayashi T."/>
            <person name="Katayama T."/>
            <person name="Uemura T."/>
            <person name="Hattori Y."/>
        </authorList>
    </citation>
    <scope>NUCLEOTIDE SEQUENCE [LARGE SCALE GENOMIC DNA]</scope>
    <source>
        <strain evidence="11 12">SC-9</strain>
    </source>
</reference>
<dbReference type="RefSeq" id="XP_064854786.1">
    <property type="nucleotide sequence ID" value="XM_064998714.1"/>
</dbReference>